<evidence type="ECO:0000259" key="4">
    <source>
        <dbReference type="Pfam" id="PF15739"/>
    </source>
</evidence>
<feature type="domain" description="Translin-associated factor X-interacting protein 1 N-terminal" evidence="4">
    <location>
        <begin position="73"/>
        <end position="184"/>
    </location>
</feature>
<protein>
    <submittedName>
        <fullName evidence="5">Clathrin heavy chain linker domain containing 1</fullName>
    </submittedName>
</protein>
<evidence type="ECO:0000313" key="6">
    <source>
        <dbReference type="Proteomes" id="UP000472277"/>
    </source>
</evidence>
<feature type="signal peptide" evidence="3">
    <location>
        <begin position="1"/>
        <end position="22"/>
    </location>
</feature>
<organism evidence="5 6">
    <name type="scientific">Salmo trutta</name>
    <name type="common">Brown trout</name>
    <dbReference type="NCBI Taxonomy" id="8032"/>
    <lineage>
        <taxon>Eukaryota</taxon>
        <taxon>Metazoa</taxon>
        <taxon>Chordata</taxon>
        <taxon>Craniata</taxon>
        <taxon>Vertebrata</taxon>
        <taxon>Euteleostomi</taxon>
        <taxon>Actinopterygii</taxon>
        <taxon>Neopterygii</taxon>
        <taxon>Teleostei</taxon>
        <taxon>Protacanthopterygii</taxon>
        <taxon>Salmoniformes</taxon>
        <taxon>Salmonidae</taxon>
        <taxon>Salmoninae</taxon>
        <taxon>Salmo</taxon>
    </lineage>
</organism>
<dbReference type="OrthoDB" id="2113814at2759"/>
<dbReference type="Ensembl" id="ENSSTUT00000028053.1">
    <property type="protein sequence ID" value="ENSSTUP00000026784.1"/>
    <property type="gene ID" value="ENSSTUG00000011654.1"/>
</dbReference>
<dbReference type="AlphaFoldDB" id="A0A673XR68"/>
<dbReference type="RefSeq" id="XP_029608355.1">
    <property type="nucleotide sequence ID" value="XM_029752495.1"/>
</dbReference>
<keyword evidence="1 2" id="KW-0175">Coiled coil</keyword>
<accession>A0A673XR68</accession>
<feature type="chain" id="PRO_5025425766" evidence="3">
    <location>
        <begin position="23"/>
        <end position="640"/>
    </location>
</feature>
<evidence type="ECO:0000256" key="2">
    <source>
        <dbReference type="SAM" id="Coils"/>
    </source>
</evidence>
<dbReference type="Pfam" id="PF13838">
    <property type="entry name" value="Clathrin_H_link"/>
    <property type="match status" value="1"/>
</dbReference>
<dbReference type="InterPro" id="IPR032755">
    <property type="entry name" value="TSNAXIP1_N"/>
</dbReference>
<keyword evidence="6" id="KW-1185">Reference proteome</keyword>
<dbReference type="InterPro" id="IPR012331">
    <property type="entry name" value="Clathrin_H-chain_linker"/>
</dbReference>
<dbReference type="OMA" id="IGTMNKF"/>
<dbReference type="GeneTree" id="ENSGT00950000183166"/>
<sequence length="640" mass="72220">MSIATFLFIFWTCLCNISQCWRNETVLLAAIEKHKKIMFGAGNLHHSADESERRTLPPIKSASDKYFLESLGEYIQHEKERLMCPDEGPDEQRYIIYSSAFDKVIEYATAYKTILTSIKKEYDEFICAIKKSECDAKLAHGKLKAMVAQPTSLMYCQRRAVQLQERIAIIQRDTAELQAELNRLQESRRVKRPSLHQKTSDSKTLRPVGQIPGLTFDESMNPAALAKHLEYLERKRDDLQIKRRSQYVSVSVKDDLDNKMRSALDQRDELAVENERLQLRYKKMKFLNDSLMTWEKTGKEVTLLEFITSKLENIFHLKMSDTDFLGISAVVFEEDDPSKVNESELLVDYIERFIDLFEGGEYEAAAFHAAKSPHGVLRNMETMERFKAVTVYQGQGELPPLLLFFQALMISVHAGKQLPGETLSVEGVRCAMQLNYVELVTHWVTQKRLTYSEALGDVICEHGDRKPRMADTCLALAHIVYKACGVLRKAALSMCKRGMTSSTMEFIYQSKGFTAGDCLFVLKGCPSLALLQALTQEYQGQPAVLSLGFACHALLNSDLEDLALQMVEKTHSSGQGTLEKVILDDTGCSAENWGEIAGCCGQKNKPLLAQEILSILLSQSGAMCLSPGIESSELMQHVFM</sequence>
<evidence type="ECO:0000256" key="3">
    <source>
        <dbReference type="SAM" id="SignalP"/>
    </source>
</evidence>
<keyword evidence="3" id="KW-0732">Signal</keyword>
<dbReference type="GeneID" id="115193645"/>
<dbReference type="InterPro" id="IPR016024">
    <property type="entry name" value="ARM-type_fold"/>
</dbReference>
<dbReference type="SUPFAM" id="SSF48371">
    <property type="entry name" value="ARM repeat"/>
    <property type="match status" value="1"/>
</dbReference>
<dbReference type="PANTHER" id="PTHR10292">
    <property type="entry name" value="CLATHRIN HEAVY CHAIN RELATED"/>
    <property type="match status" value="1"/>
</dbReference>
<dbReference type="Proteomes" id="UP000472277">
    <property type="component" value="Chromosome 5"/>
</dbReference>
<dbReference type="InParanoid" id="A0A673XR68"/>
<name>A0A673XR68_SALTR</name>
<reference evidence="5" key="1">
    <citation type="submission" date="2025-08" db="UniProtKB">
        <authorList>
            <consortium name="Ensembl"/>
        </authorList>
    </citation>
    <scope>IDENTIFICATION</scope>
</reference>
<feature type="coiled-coil region" evidence="2">
    <location>
        <begin position="253"/>
        <end position="280"/>
    </location>
</feature>
<dbReference type="Pfam" id="PF15739">
    <property type="entry name" value="TSNAXIP1_N"/>
    <property type="match status" value="1"/>
</dbReference>
<gene>
    <name evidence="5" type="primary">CLHC1</name>
</gene>
<dbReference type="PIRSF" id="PIRSF037469">
    <property type="entry name" value="Clathrin_H-chain-rel"/>
    <property type="match status" value="1"/>
</dbReference>
<dbReference type="PANTHER" id="PTHR10292:SF11">
    <property type="entry name" value="CLATHRIN HEAVY CHAIN LINKER DOMAIN-CONTAINING PROTEIN 1"/>
    <property type="match status" value="1"/>
</dbReference>
<evidence type="ECO:0000256" key="1">
    <source>
        <dbReference type="ARBA" id="ARBA00023054"/>
    </source>
</evidence>
<reference evidence="5" key="2">
    <citation type="submission" date="2025-09" db="UniProtKB">
        <authorList>
            <consortium name="Ensembl"/>
        </authorList>
    </citation>
    <scope>IDENTIFICATION</scope>
</reference>
<dbReference type="InterPro" id="IPR017212">
    <property type="entry name" value="CLHC1"/>
</dbReference>
<proteinExistence type="predicted"/>
<feature type="coiled-coil region" evidence="2">
    <location>
        <begin position="160"/>
        <end position="187"/>
    </location>
</feature>
<evidence type="ECO:0000313" key="5">
    <source>
        <dbReference type="Ensembl" id="ENSSTUP00000026784.1"/>
    </source>
</evidence>
<dbReference type="Gene3D" id="1.25.40.30">
    <property type="match status" value="1"/>
</dbReference>